<reference evidence="2" key="1">
    <citation type="submission" date="2014-11" db="EMBL/GenBank/DDBJ databases">
        <authorList>
            <person name="Amaro Gonzalez C."/>
        </authorList>
    </citation>
    <scope>NUCLEOTIDE SEQUENCE</scope>
</reference>
<evidence type="ECO:0000313" key="2">
    <source>
        <dbReference type="EMBL" id="JAH16471.1"/>
    </source>
</evidence>
<evidence type="ECO:0000256" key="1">
    <source>
        <dbReference type="SAM" id="MobiDB-lite"/>
    </source>
</evidence>
<dbReference type="AlphaFoldDB" id="A0A0E9QHW9"/>
<dbReference type="EMBL" id="GBXM01092106">
    <property type="protein sequence ID" value="JAH16471.1"/>
    <property type="molecule type" value="Transcribed_RNA"/>
</dbReference>
<proteinExistence type="predicted"/>
<protein>
    <submittedName>
        <fullName evidence="2">Uncharacterized protein</fullName>
    </submittedName>
</protein>
<sequence length="37" mass="4312">MHHCKRRRGMNKGTQSKSELISAGRNNRAVFNQHFDV</sequence>
<accession>A0A0E9QHW9</accession>
<feature type="compositionally biased region" description="Basic residues" evidence="1">
    <location>
        <begin position="1"/>
        <end position="10"/>
    </location>
</feature>
<reference evidence="2" key="2">
    <citation type="journal article" date="2015" name="Fish Shellfish Immunol.">
        <title>Early steps in the European eel (Anguilla anguilla)-Vibrio vulnificus interaction in the gills: Role of the RtxA13 toxin.</title>
        <authorList>
            <person name="Callol A."/>
            <person name="Pajuelo D."/>
            <person name="Ebbesson L."/>
            <person name="Teles M."/>
            <person name="MacKenzie S."/>
            <person name="Amaro C."/>
        </authorList>
    </citation>
    <scope>NUCLEOTIDE SEQUENCE</scope>
</reference>
<name>A0A0E9QHW9_ANGAN</name>
<organism evidence="2">
    <name type="scientific">Anguilla anguilla</name>
    <name type="common">European freshwater eel</name>
    <name type="synonym">Muraena anguilla</name>
    <dbReference type="NCBI Taxonomy" id="7936"/>
    <lineage>
        <taxon>Eukaryota</taxon>
        <taxon>Metazoa</taxon>
        <taxon>Chordata</taxon>
        <taxon>Craniata</taxon>
        <taxon>Vertebrata</taxon>
        <taxon>Euteleostomi</taxon>
        <taxon>Actinopterygii</taxon>
        <taxon>Neopterygii</taxon>
        <taxon>Teleostei</taxon>
        <taxon>Anguilliformes</taxon>
        <taxon>Anguillidae</taxon>
        <taxon>Anguilla</taxon>
    </lineage>
</organism>
<feature type="region of interest" description="Disordered" evidence="1">
    <location>
        <begin position="1"/>
        <end position="37"/>
    </location>
</feature>